<dbReference type="RefSeq" id="WP_115593561.1">
    <property type="nucleotide sequence ID" value="NZ_QRHA01000007.1"/>
</dbReference>
<reference evidence="3" key="1">
    <citation type="submission" date="2018-08" db="EMBL/GenBank/DDBJ databases">
        <authorList>
            <person name="Zhang J."/>
            <person name="Du Z.-J."/>
        </authorList>
    </citation>
    <scope>NUCLEOTIDE SEQUENCE [LARGE SCALE GENOMIC DNA]</scope>
    <source>
        <strain evidence="3">KCTC 52655</strain>
    </source>
</reference>
<sequence length="145" mass="16129">MLKAVLELFRKSAASATPGTSVELATAVLLSEIIRADHHADERELETYRTMLTSHFDLSDEALCALMDDGLQSSDEAVDLVQFTKVINAQCDSGEKQKILKSLWQIAFADSTIAPIEEHVIRRISELLYLPHSQFIKAKLEVTGE</sequence>
<gene>
    <name evidence="2" type="ORF">DXV75_11530</name>
</gene>
<accession>A0A3D8M6C2</accession>
<evidence type="ECO:0000313" key="3">
    <source>
        <dbReference type="Proteomes" id="UP000256561"/>
    </source>
</evidence>
<dbReference type="OrthoDB" id="5294347at2"/>
<dbReference type="EMBL" id="QRHA01000007">
    <property type="protein sequence ID" value="RDV25229.1"/>
    <property type="molecule type" value="Genomic_DNA"/>
</dbReference>
<comment type="caution">
    <text evidence="2">The sequence shown here is derived from an EMBL/GenBank/DDBJ whole genome shotgun (WGS) entry which is preliminary data.</text>
</comment>
<evidence type="ECO:0000313" key="2">
    <source>
        <dbReference type="EMBL" id="RDV25229.1"/>
    </source>
</evidence>
<name>A0A3D8M6C2_9ALTE</name>
<dbReference type="Gene3D" id="1.10.3680.10">
    <property type="entry name" value="TerB-like"/>
    <property type="match status" value="1"/>
</dbReference>
<protein>
    <submittedName>
        <fullName evidence="2">TerB family tellurite resistance protein</fullName>
    </submittedName>
</protein>
<dbReference type="AlphaFoldDB" id="A0A3D8M6C2"/>
<dbReference type="Pfam" id="PF05099">
    <property type="entry name" value="TerB"/>
    <property type="match status" value="1"/>
</dbReference>
<dbReference type="CDD" id="cd07313">
    <property type="entry name" value="terB_like_2"/>
    <property type="match status" value="1"/>
</dbReference>
<dbReference type="InterPro" id="IPR007791">
    <property type="entry name" value="DjlA_N"/>
</dbReference>
<proteinExistence type="predicted"/>
<dbReference type="InterPro" id="IPR029024">
    <property type="entry name" value="TerB-like"/>
</dbReference>
<organism evidence="2 3">
    <name type="scientific">Alteromonas aestuariivivens</name>
    <dbReference type="NCBI Taxonomy" id="1938339"/>
    <lineage>
        <taxon>Bacteria</taxon>
        <taxon>Pseudomonadati</taxon>
        <taxon>Pseudomonadota</taxon>
        <taxon>Gammaproteobacteria</taxon>
        <taxon>Alteromonadales</taxon>
        <taxon>Alteromonadaceae</taxon>
        <taxon>Alteromonas/Salinimonas group</taxon>
        <taxon>Alteromonas</taxon>
    </lineage>
</organism>
<dbReference type="Proteomes" id="UP000256561">
    <property type="component" value="Unassembled WGS sequence"/>
</dbReference>
<feature type="domain" description="Co-chaperone DjlA N-terminal" evidence="1">
    <location>
        <begin position="23"/>
        <end position="139"/>
    </location>
</feature>
<evidence type="ECO:0000259" key="1">
    <source>
        <dbReference type="Pfam" id="PF05099"/>
    </source>
</evidence>
<dbReference type="SUPFAM" id="SSF158682">
    <property type="entry name" value="TerB-like"/>
    <property type="match status" value="1"/>
</dbReference>
<keyword evidence="3" id="KW-1185">Reference proteome</keyword>